<dbReference type="AlphaFoldDB" id="A0A2V1HS34"/>
<keyword evidence="7" id="KW-0413">Isomerase</keyword>
<dbReference type="EMBL" id="QEOP01000001">
    <property type="protein sequence ID" value="PVZ95436.1"/>
    <property type="molecule type" value="Genomic_DNA"/>
</dbReference>
<dbReference type="OrthoDB" id="4411839at2"/>
<evidence type="ECO:0000256" key="6">
    <source>
        <dbReference type="ARBA" id="ARBA00023136"/>
    </source>
</evidence>
<keyword evidence="11" id="KW-1185">Reference proteome</keyword>
<accession>A0A2V1HS34</accession>
<dbReference type="Proteomes" id="UP000244893">
    <property type="component" value="Unassembled WGS sequence"/>
</dbReference>
<comment type="caution">
    <text evidence="10">The sequence shown here is derived from an EMBL/GenBank/DDBJ whole genome shotgun (WGS) entry which is preliminary data.</text>
</comment>
<evidence type="ECO:0000256" key="1">
    <source>
        <dbReference type="ARBA" id="ARBA00004141"/>
    </source>
</evidence>
<dbReference type="GO" id="GO:0016872">
    <property type="term" value="F:intramolecular lyase activity"/>
    <property type="evidence" value="ECO:0007669"/>
    <property type="project" value="InterPro"/>
</dbReference>
<evidence type="ECO:0000256" key="2">
    <source>
        <dbReference type="ARBA" id="ARBA00004829"/>
    </source>
</evidence>
<dbReference type="NCBIfam" id="TIGR03462">
    <property type="entry name" value="CarR_dom_SF"/>
    <property type="match status" value="1"/>
</dbReference>
<feature type="transmembrane region" description="Helical" evidence="8">
    <location>
        <begin position="80"/>
        <end position="97"/>
    </location>
</feature>
<feature type="domain" description="Lycopene cyclase" evidence="9">
    <location>
        <begin position="2"/>
        <end position="90"/>
    </location>
</feature>
<comment type="subcellular location">
    <subcellularLocation>
        <location evidence="1">Membrane</location>
        <topology evidence="1">Multi-pass membrane protein</topology>
    </subcellularLocation>
</comment>
<dbReference type="GO" id="GO:0045436">
    <property type="term" value="F:lycopene beta cyclase activity"/>
    <property type="evidence" value="ECO:0007669"/>
    <property type="project" value="UniProtKB-ARBA"/>
</dbReference>
<feature type="transmembrane region" description="Helical" evidence="8">
    <location>
        <begin position="6"/>
        <end position="23"/>
    </location>
</feature>
<protein>
    <submittedName>
        <fullName evidence="10">Lycopene cyclase</fullName>
    </submittedName>
</protein>
<dbReference type="GO" id="GO:0016020">
    <property type="term" value="C:membrane"/>
    <property type="evidence" value="ECO:0007669"/>
    <property type="project" value="UniProtKB-SubCell"/>
</dbReference>
<dbReference type="Pfam" id="PF18916">
    <property type="entry name" value="Lycopene_cyc"/>
    <property type="match status" value="1"/>
</dbReference>
<dbReference type="RefSeq" id="WP_116755172.1">
    <property type="nucleotide sequence ID" value="NZ_JBHUEX010000001.1"/>
</dbReference>
<evidence type="ECO:0000256" key="4">
    <source>
        <dbReference type="ARBA" id="ARBA00022746"/>
    </source>
</evidence>
<evidence type="ECO:0000256" key="3">
    <source>
        <dbReference type="ARBA" id="ARBA00022692"/>
    </source>
</evidence>
<dbReference type="GO" id="GO:0016117">
    <property type="term" value="P:carotenoid biosynthetic process"/>
    <property type="evidence" value="ECO:0007669"/>
    <property type="project" value="UniProtKB-KW"/>
</dbReference>
<sequence>MTYLLINAPFLLLVLLVAVAAVLRERDGRARRLRLLALTTAAVVLATAVFDNVIIGLGIVAYDSDHVSGIRIGLAPIEDFAYAVAAGLGLPALWLLLPARRATA</sequence>
<comment type="pathway">
    <text evidence="2">Carotenoid biosynthesis.</text>
</comment>
<evidence type="ECO:0000256" key="8">
    <source>
        <dbReference type="SAM" id="Phobius"/>
    </source>
</evidence>
<keyword evidence="5 8" id="KW-1133">Transmembrane helix</keyword>
<organism evidence="10 11">
    <name type="scientific">Amnibacterium flavum</name>
    <dbReference type="NCBI Taxonomy" id="2173173"/>
    <lineage>
        <taxon>Bacteria</taxon>
        <taxon>Bacillati</taxon>
        <taxon>Actinomycetota</taxon>
        <taxon>Actinomycetes</taxon>
        <taxon>Micrococcales</taxon>
        <taxon>Microbacteriaceae</taxon>
        <taxon>Amnibacterium</taxon>
    </lineage>
</organism>
<name>A0A2V1HS34_9MICO</name>
<evidence type="ECO:0000256" key="7">
    <source>
        <dbReference type="ARBA" id="ARBA00023235"/>
    </source>
</evidence>
<dbReference type="InterPro" id="IPR017825">
    <property type="entry name" value="Lycopene_cyclase_dom"/>
</dbReference>
<reference evidence="10 11" key="1">
    <citation type="submission" date="2018-05" db="EMBL/GenBank/DDBJ databases">
        <title>Amnibacterium sp. M8JJ-5, whole genome shotgun sequence.</title>
        <authorList>
            <person name="Tuo L."/>
        </authorList>
    </citation>
    <scope>NUCLEOTIDE SEQUENCE [LARGE SCALE GENOMIC DNA]</scope>
    <source>
        <strain evidence="10 11">M8JJ-5</strain>
    </source>
</reference>
<keyword evidence="4" id="KW-0125">Carotenoid biosynthesis</keyword>
<evidence type="ECO:0000259" key="9">
    <source>
        <dbReference type="Pfam" id="PF18916"/>
    </source>
</evidence>
<gene>
    <name evidence="10" type="ORF">DDQ50_02690</name>
</gene>
<evidence type="ECO:0000256" key="5">
    <source>
        <dbReference type="ARBA" id="ARBA00022989"/>
    </source>
</evidence>
<keyword evidence="6 8" id="KW-0472">Membrane</keyword>
<keyword evidence="3 8" id="KW-0812">Transmembrane</keyword>
<proteinExistence type="predicted"/>
<evidence type="ECO:0000313" key="10">
    <source>
        <dbReference type="EMBL" id="PVZ95436.1"/>
    </source>
</evidence>
<feature type="transmembrane region" description="Helical" evidence="8">
    <location>
        <begin position="35"/>
        <end position="60"/>
    </location>
</feature>
<evidence type="ECO:0000313" key="11">
    <source>
        <dbReference type="Proteomes" id="UP000244893"/>
    </source>
</evidence>